<dbReference type="EMBL" id="JALJOR010000004">
    <property type="protein sequence ID" value="KAK9818312.1"/>
    <property type="molecule type" value="Genomic_DNA"/>
</dbReference>
<protein>
    <submittedName>
        <fullName evidence="10">Uncharacterized protein</fullName>
    </submittedName>
</protein>
<gene>
    <name evidence="10" type="ORF">WJX72_010422</name>
</gene>
<evidence type="ECO:0000256" key="2">
    <source>
        <dbReference type="ARBA" id="ARBA00005931"/>
    </source>
</evidence>
<accession>A0AAW1Q9Z8</accession>
<comment type="caution">
    <text evidence="10">The sequence shown here is derived from an EMBL/GenBank/DDBJ whole genome shotgun (WGS) entry which is preliminary data.</text>
</comment>
<dbReference type="GO" id="GO:0005524">
    <property type="term" value="F:ATP binding"/>
    <property type="evidence" value="ECO:0007669"/>
    <property type="project" value="UniProtKB-KW"/>
</dbReference>
<dbReference type="Proteomes" id="UP001489004">
    <property type="component" value="Unassembled WGS sequence"/>
</dbReference>
<keyword evidence="4 9" id="KW-0812">Transmembrane</keyword>
<sequence>MLTVTTKSGAIGCEFVALVLLGCWGRHTAHTYADFSLAFLFVSIICAVTVGEIGPETFKTPNFSTQLRQENGPMVGFALLAGTCVQFGNFLVQYGCALVGVTITMPINASLIVIIGTTLNYFLDRKLNNAKILFPGVACFCLAVMAGIITHITFEKYKVKVRTSRSGQGAVTAAGGPRLRLHKTANGETLSESLDAKQVWKTETRSTTITTKNSTRLGILVCVVAGCCSGLFGPAFNVCTNDQFKLLKPGVPPLTVYTGYFYFCLAYIFWAFIETVLAMRFPPLGQPRTTWSEYIFDASPYRLVAFVGGLMVSAANVLQFLGGQAAGYAASDMVQANPLVSTLWGILFFREYHGANRRVICLLLTMYAFYIAATGLLVGSSSKRES</sequence>
<evidence type="ECO:0000313" key="11">
    <source>
        <dbReference type="Proteomes" id="UP001489004"/>
    </source>
</evidence>
<evidence type="ECO:0000256" key="7">
    <source>
        <dbReference type="ARBA" id="ARBA00022989"/>
    </source>
</evidence>
<feature type="transmembrane region" description="Helical" evidence="9">
    <location>
        <begin position="35"/>
        <end position="53"/>
    </location>
</feature>
<evidence type="ECO:0000313" key="10">
    <source>
        <dbReference type="EMBL" id="KAK9818312.1"/>
    </source>
</evidence>
<feature type="transmembrane region" description="Helical" evidence="9">
    <location>
        <begin position="217"/>
        <end position="239"/>
    </location>
</feature>
<evidence type="ECO:0000256" key="8">
    <source>
        <dbReference type="ARBA" id="ARBA00023136"/>
    </source>
</evidence>
<keyword evidence="11" id="KW-1185">Reference proteome</keyword>
<keyword evidence="7 9" id="KW-1133">Transmembrane helix</keyword>
<keyword evidence="8 9" id="KW-0472">Membrane</keyword>
<feature type="transmembrane region" description="Helical" evidence="9">
    <location>
        <begin position="74"/>
        <end position="92"/>
    </location>
</feature>
<feature type="transmembrane region" description="Helical" evidence="9">
    <location>
        <begin position="132"/>
        <end position="154"/>
    </location>
</feature>
<dbReference type="AlphaFoldDB" id="A0AAW1Q9Z8"/>
<name>A0AAW1Q9Z8_9CHLO</name>
<dbReference type="InterPro" id="IPR030189">
    <property type="entry name" value="UPS_plant"/>
</dbReference>
<keyword evidence="5" id="KW-0547">Nucleotide-binding</keyword>
<feature type="transmembrane region" description="Helical" evidence="9">
    <location>
        <begin position="98"/>
        <end position="123"/>
    </location>
</feature>
<dbReference type="PANTHER" id="PTHR31081">
    <property type="entry name" value="UREIDE PERMEASE 1-RELATED-RELATED"/>
    <property type="match status" value="1"/>
</dbReference>
<evidence type="ECO:0000256" key="3">
    <source>
        <dbReference type="ARBA" id="ARBA00022448"/>
    </source>
</evidence>
<dbReference type="GO" id="GO:0005274">
    <property type="term" value="F:allantoin:proton symporter activity"/>
    <property type="evidence" value="ECO:0007669"/>
    <property type="project" value="TreeGrafter"/>
</dbReference>
<reference evidence="10 11" key="1">
    <citation type="journal article" date="2024" name="Nat. Commun.">
        <title>Phylogenomics reveals the evolutionary origins of lichenization in chlorophyte algae.</title>
        <authorList>
            <person name="Puginier C."/>
            <person name="Libourel C."/>
            <person name="Otte J."/>
            <person name="Skaloud P."/>
            <person name="Haon M."/>
            <person name="Grisel S."/>
            <person name="Petersen M."/>
            <person name="Berrin J.G."/>
            <person name="Delaux P.M."/>
            <person name="Dal Grande F."/>
            <person name="Keller J."/>
        </authorList>
    </citation>
    <scope>NUCLEOTIDE SEQUENCE [LARGE SCALE GENOMIC DNA]</scope>
    <source>
        <strain evidence="10 11">SAG 2043</strain>
    </source>
</reference>
<proteinExistence type="inferred from homology"/>
<organism evidence="10 11">
    <name type="scientific">[Myrmecia] bisecta</name>
    <dbReference type="NCBI Taxonomy" id="41462"/>
    <lineage>
        <taxon>Eukaryota</taxon>
        <taxon>Viridiplantae</taxon>
        <taxon>Chlorophyta</taxon>
        <taxon>core chlorophytes</taxon>
        <taxon>Trebouxiophyceae</taxon>
        <taxon>Trebouxiales</taxon>
        <taxon>Trebouxiaceae</taxon>
        <taxon>Myrmecia</taxon>
    </lineage>
</organism>
<comment type="subcellular location">
    <subcellularLocation>
        <location evidence="1">Membrane</location>
        <topology evidence="1">Multi-pass membrane protein</topology>
    </subcellularLocation>
</comment>
<feature type="transmembrane region" description="Helical" evidence="9">
    <location>
        <begin position="301"/>
        <end position="321"/>
    </location>
</feature>
<dbReference type="Pfam" id="PF07168">
    <property type="entry name" value="Ureide_permease"/>
    <property type="match status" value="1"/>
</dbReference>
<dbReference type="PANTHER" id="PTHR31081:SF5">
    <property type="entry name" value="UREIDE PERMEASE 1-RELATED"/>
    <property type="match status" value="1"/>
</dbReference>
<comment type="similarity">
    <text evidence="2">Belongs to the plant ureide permease (TC 2.A.7.19) family.</text>
</comment>
<evidence type="ECO:0000256" key="9">
    <source>
        <dbReference type="SAM" id="Phobius"/>
    </source>
</evidence>
<evidence type="ECO:0000256" key="5">
    <source>
        <dbReference type="ARBA" id="ARBA00022741"/>
    </source>
</evidence>
<evidence type="ECO:0000256" key="6">
    <source>
        <dbReference type="ARBA" id="ARBA00022840"/>
    </source>
</evidence>
<feature type="transmembrane region" description="Helical" evidence="9">
    <location>
        <begin position="260"/>
        <end position="281"/>
    </location>
</feature>
<dbReference type="GO" id="GO:0015505">
    <property type="term" value="F:uracil:monoatomic cation symporter activity"/>
    <property type="evidence" value="ECO:0007669"/>
    <property type="project" value="TreeGrafter"/>
</dbReference>
<dbReference type="InterPro" id="IPR009834">
    <property type="entry name" value="Ureide_permease"/>
</dbReference>
<feature type="transmembrane region" description="Helical" evidence="9">
    <location>
        <begin position="359"/>
        <end position="378"/>
    </location>
</feature>
<evidence type="ECO:0000256" key="4">
    <source>
        <dbReference type="ARBA" id="ARBA00022692"/>
    </source>
</evidence>
<dbReference type="GO" id="GO:0016020">
    <property type="term" value="C:membrane"/>
    <property type="evidence" value="ECO:0007669"/>
    <property type="project" value="UniProtKB-SubCell"/>
</dbReference>
<evidence type="ECO:0000256" key="1">
    <source>
        <dbReference type="ARBA" id="ARBA00004141"/>
    </source>
</evidence>
<keyword evidence="3" id="KW-0813">Transport</keyword>
<keyword evidence="6" id="KW-0067">ATP-binding</keyword>